<feature type="region of interest" description="Disordered" evidence="1">
    <location>
        <begin position="379"/>
        <end position="441"/>
    </location>
</feature>
<dbReference type="GO" id="GO:0006897">
    <property type="term" value="P:endocytosis"/>
    <property type="evidence" value="ECO:0007669"/>
    <property type="project" value="TreeGrafter"/>
</dbReference>
<comment type="caution">
    <text evidence="2">The sequence shown here is derived from an EMBL/GenBank/DDBJ whole genome shotgun (WGS) entry which is preliminary data.</text>
</comment>
<dbReference type="InterPro" id="IPR027267">
    <property type="entry name" value="AH/BAR_dom_sf"/>
</dbReference>
<accession>A0A9N8V7Q7</accession>
<keyword evidence="3" id="KW-1185">Reference proteome</keyword>
<dbReference type="PANTHER" id="PTHR31962">
    <property type="entry name" value="SPHINGOLIPID LONG CHAIN BASE-RESPONSIVE PROTEIN PIL1"/>
    <property type="match status" value="1"/>
</dbReference>
<dbReference type="GO" id="GO:0008289">
    <property type="term" value="F:lipid binding"/>
    <property type="evidence" value="ECO:0007669"/>
    <property type="project" value="TreeGrafter"/>
</dbReference>
<evidence type="ECO:0000313" key="3">
    <source>
        <dbReference type="Proteomes" id="UP000789508"/>
    </source>
</evidence>
<feature type="region of interest" description="Disordered" evidence="1">
    <location>
        <begin position="179"/>
        <end position="274"/>
    </location>
</feature>
<dbReference type="OrthoDB" id="5599269at2759"/>
<protein>
    <submittedName>
        <fullName evidence="2">8673_t:CDS:1</fullName>
    </submittedName>
</protein>
<dbReference type="AlphaFoldDB" id="A0A9N8V7Q7"/>
<feature type="compositionally biased region" description="Low complexity" evidence="1">
    <location>
        <begin position="208"/>
        <end position="225"/>
    </location>
</feature>
<dbReference type="PANTHER" id="PTHR31962:SF1">
    <property type="entry name" value="SPHINGOLIPID LONG CHAIN BASE-RESPONSIVE PROTEIN PIL1"/>
    <property type="match status" value="1"/>
</dbReference>
<dbReference type="InterPro" id="IPR028245">
    <property type="entry name" value="PIL1/LSP1"/>
</dbReference>
<organism evidence="2 3">
    <name type="scientific">Ambispora leptoticha</name>
    <dbReference type="NCBI Taxonomy" id="144679"/>
    <lineage>
        <taxon>Eukaryota</taxon>
        <taxon>Fungi</taxon>
        <taxon>Fungi incertae sedis</taxon>
        <taxon>Mucoromycota</taxon>
        <taxon>Glomeromycotina</taxon>
        <taxon>Glomeromycetes</taxon>
        <taxon>Archaeosporales</taxon>
        <taxon>Ambisporaceae</taxon>
        <taxon>Ambispora</taxon>
    </lineage>
</organism>
<name>A0A9N8V7Q7_9GLOM</name>
<proteinExistence type="predicted"/>
<evidence type="ECO:0000313" key="2">
    <source>
        <dbReference type="EMBL" id="CAG8443146.1"/>
    </source>
</evidence>
<dbReference type="Pfam" id="PF13805">
    <property type="entry name" value="Pil1"/>
    <property type="match status" value="1"/>
</dbReference>
<dbReference type="Proteomes" id="UP000789508">
    <property type="component" value="Unassembled WGS sequence"/>
</dbReference>
<dbReference type="GO" id="GO:0005886">
    <property type="term" value="C:plasma membrane"/>
    <property type="evidence" value="ECO:0007669"/>
    <property type="project" value="TreeGrafter"/>
</dbReference>
<sequence length="441" mass="49010">MKAIKGGLDNISNDLRRNLNAVNPHLGNPHLSKLLTSEKAIWNSLSTWSYEHNESSKYLVAWGKSEGNDLNDVTEKLAYLIAKMSEVEGVLADKYSQYRTHLKDIRTRESSIKDQRFKKESYWSKIEKEERRASTSKHPEANQAIIAKYHKELEKLEKESIIGQEKTLEAVKNAIAALGDWKPPQDHRPIPPPRPQISPNLVPSQVETKLPPSSSSSLSDTKTPSHGLEIPSIDHNKDDSDEIEEPFQDFKNISERGSLGGDSSNEADQSDLEQTDVTDIEGEKRMAFTAFSPPLSPVRPNLQVHSDTPYIVELAPSVNLIPQTAEINEVSLSEPIAITELNSSTAIASSNTENIIETPNNNTNETDATTKTTENAVIVPSDSTQTDNNTIQQTSDPPPSNSVITNGSEEEDQRDRLVPPQNINKKAIKHVQFSDIEDEIP</sequence>
<gene>
    <name evidence="2" type="ORF">ALEPTO_LOCUS475</name>
</gene>
<dbReference type="EMBL" id="CAJVPS010000029">
    <property type="protein sequence ID" value="CAG8443146.1"/>
    <property type="molecule type" value="Genomic_DNA"/>
</dbReference>
<dbReference type="Gene3D" id="1.20.1270.60">
    <property type="entry name" value="Arfaptin homology (AH) domain/BAR domain"/>
    <property type="match status" value="1"/>
</dbReference>
<dbReference type="GO" id="GO:0036286">
    <property type="term" value="C:eisosome filament"/>
    <property type="evidence" value="ECO:0007669"/>
    <property type="project" value="TreeGrafter"/>
</dbReference>
<dbReference type="GO" id="GO:0070941">
    <property type="term" value="P:eisosome assembly"/>
    <property type="evidence" value="ECO:0007669"/>
    <property type="project" value="TreeGrafter"/>
</dbReference>
<reference evidence="2" key="1">
    <citation type="submission" date="2021-06" db="EMBL/GenBank/DDBJ databases">
        <authorList>
            <person name="Kallberg Y."/>
            <person name="Tangrot J."/>
            <person name="Rosling A."/>
        </authorList>
    </citation>
    <scope>NUCLEOTIDE SEQUENCE</scope>
    <source>
        <strain evidence="2">FL130A</strain>
    </source>
</reference>
<evidence type="ECO:0000256" key="1">
    <source>
        <dbReference type="SAM" id="MobiDB-lite"/>
    </source>
</evidence>
<feature type="compositionally biased region" description="Polar residues" evidence="1">
    <location>
        <begin position="381"/>
        <end position="407"/>
    </location>
</feature>